<name>A0A5J5CJC8_9PERO</name>
<sequence length="119" mass="13421">MGMLTLGRPGCSSILVAAGIQRRKVIKGRVLLKEKHAFSNRGEENKVSWRREERNTHQRKVSSTDSSFRSPVYKPIRSEAACEEGWALESAGWTKIITLNEVETTGRDKKDRNSTDSSE</sequence>
<organism evidence="2 3">
    <name type="scientific">Etheostoma spectabile</name>
    <name type="common">orangethroat darter</name>
    <dbReference type="NCBI Taxonomy" id="54343"/>
    <lineage>
        <taxon>Eukaryota</taxon>
        <taxon>Metazoa</taxon>
        <taxon>Chordata</taxon>
        <taxon>Craniata</taxon>
        <taxon>Vertebrata</taxon>
        <taxon>Euteleostomi</taxon>
        <taxon>Actinopterygii</taxon>
        <taxon>Neopterygii</taxon>
        <taxon>Teleostei</taxon>
        <taxon>Neoteleostei</taxon>
        <taxon>Acanthomorphata</taxon>
        <taxon>Eupercaria</taxon>
        <taxon>Perciformes</taxon>
        <taxon>Percoidei</taxon>
        <taxon>Percidae</taxon>
        <taxon>Etheostomatinae</taxon>
        <taxon>Etheostoma</taxon>
    </lineage>
</organism>
<feature type="region of interest" description="Disordered" evidence="1">
    <location>
        <begin position="37"/>
        <end position="70"/>
    </location>
</feature>
<comment type="caution">
    <text evidence="2">The sequence shown here is derived from an EMBL/GenBank/DDBJ whole genome shotgun (WGS) entry which is preliminary data.</text>
</comment>
<accession>A0A5J5CJC8</accession>
<evidence type="ECO:0000313" key="2">
    <source>
        <dbReference type="EMBL" id="KAA8580789.1"/>
    </source>
</evidence>
<dbReference type="AlphaFoldDB" id="A0A5J5CJC8"/>
<evidence type="ECO:0000256" key="1">
    <source>
        <dbReference type="SAM" id="MobiDB-lite"/>
    </source>
</evidence>
<feature type="compositionally biased region" description="Basic and acidic residues" evidence="1">
    <location>
        <begin position="37"/>
        <end position="56"/>
    </location>
</feature>
<protein>
    <submittedName>
        <fullName evidence="2">Uncharacterized protein</fullName>
    </submittedName>
</protein>
<evidence type="ECO:0000313" key="3">
    <source>
        <dbReference type="Proteomes" id="UP000327493"/>
    </source>
</evidence>
<gene>
    <name evidence="2" type="ORF">FQN60_013747</name>
</gene>
<dbReference type="Proteomes" id="UP000327493">
    <property type="component" value="Chromosome 22"/>
</dbReference>
<reference evidence="2 3" key="1">
    <citation type="submission" date="2019-08" db="EMBL/GenBank/DDBJ databases">
        <title>A chromosome-level genome assembly, high-density linkage maps, and genome scans reveal the genomic architecture of hybrid incompatibilities underlying speciation via character displacement in darters (Percidae: Etheostominae).</title>
        <authorList>
            <person name="Moran R.L."/>
            <person name="Catchen J.M."/>
            <person name="Fuller R.C."/>
        </authorList>
    </citation>
    <scope>NUCLEOTIDE SEQUENCE [LARGE SCALE GENOMIC DNA]</scope>
    <source>
        <strain evidence="2">EspeVRDwgs_2016</strain>
        <tissue evidence="2">Muscle</tissue>
    </source>
</reference>
<keyword evidence="3" id="KW-1185">Reference proteome</keyword>
<dbReference type="EMBL" id="VOFY01000022">
    <property type="protein sequence ID" value="KAA8580789.1"/>
    <property type="molecule type" value="Genomic_DNA"/>
</dbReference>
<proteinExistence type="predicted"/>